<keyword evidence="3" id="KW-1185">Reference proteome</keyword>
<dbReference type="InterPro" id="IPR002645">
    <property type="entry name" value="STAS_dom"/>
</dbReference>
<sequence>MSLDTGAQITDLTVNDHACLTFGESEELADLTAAFVRDGLAAGSRVVWLSDTPQEAEVELSRRGLGAAAVPAGPPGDGTAGAGARPIAVVDCQEGLMAGRAFEVERAVGWLREEVAVAQRKGYRGLRVALDMAWALRPVDGIEQLPVFEREIAAMVGELAQRTACGPGSNAEATAALSVLCQYDRERFDPVTLASVTPFHAHSVAAATYHDDELLRICRQYAPPGIRIAGQIDVQAQEALALALSEAIRVDGDITVNMAELTFIDVSTTRMILDAARSIAHPRRVILECHPAIESRFVILGATDLPNVDVSRR</sequence>
<dbReference type="Gene3D" id="3.30.750.24">
    <property type="entry name" value="STAS domain"/>
    <property type="match status" value="1"/>
</dbReference>
<accession>A0ABP8UGG1</accession>
<feature type="domain" description="STAS" evidence="1">
    <location>
        <begin position="226"/>
        <end position="313"/>
    </location>
</feature>
<evidence type="ECO:0000313" key="3">
    <source>
        <dbReference type="Proteomes" id="UP001501442"/>
    </source>
</evidence>
<comment type="caution">
    <text evidence="2">The sequence shown here is derived from an EMBL/GenBank/DDBJ whole genome shotgun (WGS) entry which is preliminary data.</text>
</comment>
<dbReference type="Pfam" id="PF14417">
    <property type="entry name" value="MEDS"/>
    <property type="match status" value="1"/>
</dbReference>
<evidence type="ECO:0000259" key="1">
    <source>
        <dbReference type="PROSITE" id="PS50801"/>
    </source>
</evidence>
<dbReference type="Pfam" id="PF01740">
    <property type="entry name" value="STAS"/>
    <property type="match status" value="1"/>
</dbReference>
<dbReference type="RefSeq" id="WP_345433702.1">
    <property type="nucleotide sequence ID" value="NZ_BAABHK010000007.1"/>
</dbReference>
<evidence type="ECO:0000313" key="2">
    <source>
        <dbReference type="EMBL" id="GAA4629878.1"/>
    </source>
</evidence>
<dbReference type="EMBL" id="BAABHK010000007">
    <property type="protein sequence ID" value="GAA4629878.1"/>
    <property type="molecule type" value="Genomic_DNA"/>
</dbReference>
<organism evidence="2 3">
    <name type="scientific">Actinoallomurus vinaceus</name>
    <dbReference type="NCBI Taxonomy" id="1080074"/>
    <lineage>
        <taxon>Bacteria</taxon>
        <taxon>Bacillati</taxon>
        <taxon>Actinomycetota</taxon>
        <taxon>Actinomycetes</taxon>
        <taxon>Streptosporangiales</taxon>
        <taxon>Thermomonosporaceae</taxon>
        <taxon>Actinoallomurus</taxon>
    </lineage>
</organism>
<proteinExistence type="predicted"/>
<dbReference type="SUPFAM" id="SSF52091">
    <property type="entry name" value="SpoIIaa-like"/>
    <property type="match status" value="1"/>
</dbReference>
<dbReference type="InterPro" id="IPR025847">
    <property type="entry name" value="MEDS_domain"/>
</dbReference>
<dbReference type="PROSITE" id="PS50801">
    <property type="entry name" value="STAS"/>
    <property type="match status" value="1"/>
</dbReference>
<dbReference type="Proteomes" id="UP001501442">
    <property type="component" value="Unassembled WGS sequence"/>
</dbReference>
<reference evidence="3" key="1">
    <citation type="journal article" date="2019" name="Int. J. Syst. Evol. Microbiol.">
        <title>The Global Catalogue of Microorganisms (GCM) 10K type strain sequencing project: providing services to taxonomists for standard genome sequencing and annotation.</title>
        <authorList>
            <consortium name="The Broad Institute Genomics Platform"/>
            <consortium name="The Broad Institute Genome Sequencing Center for Infectious Disease"/>
            <person name="Wu L."/>
            <person name="Ma J."/>
        </authorList>
    </citation>
    <scope>NUCLEOTIDE SEQUENCE [LARGE SCALE GENOMIC DNA]</scope>
    <source>
        <strain evidence="3">JCM 17939</strain>
    </source>
</reference>
<gene>
    <name evidence="2" type="ORF">GCM10023196_053000</name>
</gene>
<name>A0ABP8UGG1_9ACTN</name>
<dbReference type="InterPro" id="IPR036513">
    <property type="entry name" value="STAS_dom_sf"/>
</dbReference>
<protein>
    <recommendedName>
        <fullName evidence="1">STAS domain-containing protein</fullName>
    </recommendedName>
</protein>